<name>A0A9P1IYX8_9PELO</name>
<proteinExistence type="predicted"/>
<evidence type="ECO:0000313" key="3">
    <source>
        <dbReference type="Proteomes" id="UP001152747"/>
    </source>
</evidence>
<reference evidence="2" key="1">
    <citation type="submission" date="2022-11" db="EMBL/GenBank/DDBJ databases">
        <authorList>
            <person name="Kikuchi T."/>
        </authorList>
    </citation>
    <scope>NUCLEOTIDE SEQUENCE</scope>
    <source>
        <strain evidence="2">PS1010</strain>
    </source>
</reference>
<protein>
    <recommendedName>
        <fullName evidence="1">RRM domain-containing protein</fullName>
    </recommendedName>
</protein>
<sequence>MFKNNNEPTLLAGDLNPSLNFDLLVDFVCNKCAVKPVEVRFGTTRDSRAINIFFQYRSYEEGMIVRRNLNGQTIPGLSENFKVRLDFTKCLGEVTVYITCANYRMTTDDIEFAFSKYKSMIGSSGRMHKDEYSNRNSCFLRFLDKEEAIQAVTEMNAIHHLDSLFYVTFSARYIDDVINYVNKRENDKIEQGIMPYHNYYTKKQLVSVDEANEIYMSQDADLQNDLDASRWSWLPYHTTTGRELQTSLNYDFFQNL</sequence>
<keyword evidence="3" id="KW-1185">Reference proteome</keyword>
<dbReference type="Pfam" id="PF00076">
    <property type="entry name" value="RRM_1"/>
    <property type="match status" value="1"/>
</dbReference>
<dbReference type="AlphaFoldDB" id="A0A9P1IYX8"/>
<dbReference type="Proteomes" id="UP001152747">
    <property type="component" value="Unassembled WGS sequence"/>
</dbReference>
<organism evidence="2 3">
    <name type="scientific">Caenorhabditis angaria</name>
    <dbReference type="NCBI Taxonomy" id="860376"/>
    <lineage>
        <taxon>Eukaryota</taxon>
        <taxon>Metazoa</taxon>
        <taxon>Ecdysozoa</taxon>
        <taxon>Nematoda</taxon>
        <taxon>Chromadorea</taxon>
        <taxon>Rhabditida</taxon>
        <taxon>Rhabditina</taxon>
        <taxon>Rhabditomorpha</taxon>
        <taxon>Rhabditoidea</taxon>
        <taxon>Rhabditidae</taxon>
        <taxon>Peloderinae</taxon>
        <taxon>Caenorhabditis</taxon>
    </lineage>
</organism>
<dbReference type="EMBL" id="CANHGI010000005">
    <property type="protein sequence ID" value="CAI5452714.1"/>
    <property type="molecule type" value="Genomic_DNA"/>
</dbReference>
<gene>
    <name evidence="2" type="ORF">CAMP_LOCUS15351</name>
</gene>
<dbReference type="SUPFAM" id="SSF54928">
    <property type="entry name" value="RNA-binding domain, RBD"/>
    <property type="match status" value="1"/>
</dbReference>
<evidence type="ECO:0000259" key="1">
    <source>
        <dbReference type="Pfam" id="PF00076"/>
    </source>
</evidence>
<dbReference type="Gene3D" id="3.30.70.330">
    <property type="match status" value="1"/>
</dbReference>
<dbReference type="InterPro" id="IPR012677">
    <property type="entry name" value="Nucleotide-bd_a/b_plait_sf"/>
</dbReference>
<dbReference type="InterPro" id="IPR035979">
    <property type="entry name" value="RBD_domain_sf"/>
</dbReference>
<dbReference type="OrthoDB" id="5773087at2759"/>
<dbReference type="InterPro" id="IPR000504">
    <property type="entry name" value="RRM_dom"/>
</dbReference>
<feature type="domain" description="RRM" evidence="1">
    <location>
        <begin position="97"/>
        <end position="157"/>
    </location>
</feature>
<evidence type="ECO:0000313" key="2">
    <source>
        <dbReference type="EMBL" id="CAI5452714.1"/>
    </source>
</evidence>
<comment type="caution">
    <text evidence="2">The sequence shown here is derived from an EMBL/GenBank/DDBJ whole genome shotgun (WGS) entry which is preliminary data.</text>
</comment>
<accession>A0A9P1IYX8</accession>
<dbReference type="GO" id="GO:0003723">
    <property type="term" value="F:RNA binding"/>
    <property type="evidence" value="ECO:0007669"/>
    <property type="project" value="InterPro"/>
</dbReference>